<dbReference type="InterPro" id="IPR023819">
    <property type="entry name" value="Pep-mod_rSAM_AF0577"/>
</dbReference>
<evidence type="ECO:0000313" key="7">
    <source>
        <dbReference type="EMBL" id="EHQ36658.1"/>
    </source>
</evidence>
<evidence type="ECO:0000256" key="3">
    <source>
        <dbReference type="ARBA" id="ARBA00022723"/>
    </source>
</evidence>
<dbReference type="GO" id="GO:0051536">
    <property type="term" value="F:iron-sulfur cluster binding"/>
    <property type="evidence" value="ECO:0007669"/>
    <property type="project" value="UniProtKB-KW"/>
</dbReference>
<dbReference type="SUPFAM" id="SSF102114">
    <property type="entry name" value="Radical SAM enzymes"/>
    <property type="match status" value="1"/>
</dbReference>
<keyword evidence="5" id="KW-0411">Iron-sulfur</keyword>
<evidence type="ECO:0000313" key="8">
    <source>
        <dbReference type="Proteomes" id="UP000005741"/>
    </source>
</evidence>
<dbReference type="Gene3D" id="3.20.20.70">
    <property type="entry name" value="Aldolase class I"/>
    <property type="match status" value="1"/>
</dbReference>
<reference evidence="7 8" key="1">
    <citation type="submission" date="2011-10" db="EMBL/GenBank/DDBJ databases">
        <title>The Improved High-Quality Draft genome of Methanoplanus limicola DSM 2279.</title>
        <authorList>
            <consortium name="US DOE Joint Genome Institute (JGI-PGF)"/>
            <person name="Lucas S."/>
            <person name="Copeland A."/>
            <person name="Lapidus A."/>
            <person name="Glavina del Rio T."/>
            <person name="Dalin E."/>
            <person name="Tice H."/>
            <person name="Bruce D."/>
            <person name="Goodwin L."/>
            <person name="Pitluck S."/>
            <person name="Peters L."/>
            <person name="Mikhailova N."/>
            <person name="Lu M."/>
            <person name="Kyrpides N."/>
            <person name="Mavromatis K."/>
            <person name="Ivanova N."/>
            <person name="Markowitz V."/>
            <person name="Cheng J.-F."/>
            <person name="Hugenholtz P."/>
            <person name="Woyke T."/>
            <person name="Wu D."/>
            <person name="Wirth R."/>
            <person name="Brambilla E.-M."/>
            <person name="Klenk H.-P."/>
            <person name="Eisen J.A."/>
        </authorList>
    </citation>
    <scope>NUCLEOTIDE SEQUENCE [LARGE SCALE GENOMIC DNA]</scope>
    <source>
        <strain evidence="7 8">DSM 2279</strain>
    </source>
</reference>
<dbReference type="GO" id="GO:0016491">
    <property type="term" value="F:oxidoreductase activity"/>
    <property type="evidence" value="ECO:0007669"/>
    <property type="project" value="InterPro"/>
</dbReference>
<dbReference type="RefSeq" id="WP_004079140.1">
    <property type="nucleotide sequence ID" value="NZ_CM001436.1"/>
</dbReference>
<dbReference type="InParanoid" id="H1Z4B0"/>
<dbReference type="GO" id="GO:0046872">
    <property type="term" value="F:metal ion binding"/>
    <property type="evidence" value="ECO:0007669"/>
    <property type="project" value="UniProtKB-KW"/>
</dbReference>
<sequence>MYYHLILTDECNLCCTYCRDKAFIVPDSDYNSFKLSDTPPEIEYSIDSLIDFLSKDRDPSILFYGGEPLLRIKMIEEIMDRAENTSFLIYTNGIFLDRLKDEYLSRISYIFISIDGDEETTDGYRGRGVYRKIFENLKEIRERGFKGEIIARMTVAEKTDICKSVLHLQNHENFRFDSIHWQLDANFWYDYGLRPEFKAWITESYNPGISKLAEYWLRKLKEGEFIRWYPFAATAGDILKGIAVNPIRCGAGIYNYAILTDGNIAPCPCMAGLEEYYCGNICETDPSEILKSEISGDCTDCEIKDFCGGRCLYSNIIRPWPAEGREIVRDSVKHLKECIEDKIPDIKELTEKGIISERVFDYEKYNGCEIIP</sequence>
<dbReference type="OrthoDB" id="30736at2157"/>
<protein>
    <submittedName>
        <fullName evidence="7">Radical SAM domain protein</fullName>
    </submittedName>
</protein>
<dbReference type="HOGENOM" id="CLU_777602_0_0_2"/>
<dbReference type="InterPro" id="IPR023885">
    <property type="entry name" value="4Fe4S-binding_SPASM_dom"/>
</dbReference>
<keyword evidence="4" id="KW-0408">Iron</keyword>
<dbReference type="SFLD" id="SFLDG01067">
    <property type="entry name" value="SPASM/twitch_domain_containing"/>
    <property type="match status" value="1"/>
</dbReference>
<dbReference type="EMBL" id="CM001436">
    <property type="protein sequence ID" value="EHQ36658.1"/>
    <property type="molecule type" value="Genomic_DNA"/>
</dbReference>
<dbReference type="InterPro" id="IPR023867">
    <property type="entry name" value="Sulphatase_maturase_rSAM"/>
</dbReference>
<dbReference type="PANTHER" id="PTHR43273:SF2">
    <property type="entry name" value="RADICAL SAM CORE DOMAIN-CONTAINING PROTEIN"/>
    <property type="match status" value="1"/>
</dbReference>
<dbReference type="PANTHER" id="PTHR43273">
    <property type="entry name" value="ANAEROBIC SULFATASE-MATURATING ENZYME HOMOLOG ASLB-RELATED"/>
    <property type="match status" value="1"/>
</dbReference>
<keyword evidence="3" id="KW-0479">Metal-binding</keyword>
<dbReference type="STRING" id="937775.Metlim_2617"/>
<dbReference type="Pfam" id="PF04055">
    <property type="entry name" value="Radical_SAM"/>
    <property type="match status" value="1"/>
</dbReference>
<dbReference type="AlphaFoldDB" id="H1Z4B0"/>
<keyword evidence="8" id="KW-1185">Reference proteome</keyword>
<evidence type="ECO:0000259" key="6">
    <source>
        <dbReference type="Pfam" id="PF04055"/>
    </source>
</evidence>
<evidence type="ECO:0000256" key="4">
    <source>
        <dbReference type="ARBA" id="ARBA00023004"/>
    </source>
</evidence>
<dbReference type="NCBIfam" id="TIGR04084">
    <property type="entry name" value="rSAM_AF0577"/>
    <property type="match status" value="1"/>
</dbReference>
<gene>
    <name evidence="7" type="ORF">Metlim_2617</name>
</gene>
<evidence type="ECO:0000256" key="1">
    <source>
        <dbReference type="ARBA" id="ARBA00001966"/>
    </source>
</evidence>
<evidence type="ECO:0000256" key="2">
    <source>
        <dbReference type="ARBA" id="ARBA00022691"/>
    </source>
</evidence>
<dbReference type="NCBIfam" id="TIGR04085">
    <property type="entry name" value="rSAM_more_4Fe4S"/>
    <property type="match status" value="1"/>
</dbReference>
<keyword evidence="2" id="KW-0949">S-adenosyl-L-methionine</keyword>
<dbReference type="SFLD" id="SFLDG01104">
    <property type="entry name" value="Uncharacterised_Radical_SAM_Su"/>
    <property type="match status" value="1"/>
</dbReference>
<dbReference type="InterPro" id="IPR058240">
    <property type="entry name" value="rSAM_sf"/>
</dbReference>
<dbReference type="InterPro" id="IPR007197">
    <property type="entry name" value="rSAM"/>
</dbReference>
<dbReference type="InterPro" id="IPR013785">
    <property type="entry name" value="Aldolase_TIM"/>
</dbReference>
<evidence type="ECO:0000256" key="5">
    <source>
        <dbReference type="ARBA" id="ARBA00023014"/>
    </source>
</evidence>
<accession>H1Z4B0</accession>
<name>H1Z4B0_9EURY</name>
<dbReference type="SFLD" id="SFLDG01386">
    <property type="entry name" value="main_SPASM_domain-containing"/>
    <property type="match status" value="1"/>
</dbReference>
<dbReference type="SFLD" id="SFLDS00029">
    <property type="entry name" value="Radical_SAM"/>
    <property type="match status" value="1"/>
</dbReference>
<proteinExistence type="predicted"/>
<dbReference type="SFLD" id="SFLDG01384">
    <property type="entry name" value="thioether_bond_formation_requi"/>
    <property type="match status" value="1"/>
</dbReference>
<organism evidence="7 8">
    <name type="scientific">Methanoplanus limicola DSM 2279</name>
    <dbReference type="NCBI Taxonomy" id="937775"/>
    <lineage>
        <taxon>Archaea</taxon>
        <taxon>Methanobacteriati</taxon>
        <taxon>Methanobacteriota</taxon>
        <taxon>Stenosarchaea group</taxon>
        <taxon>Methanomicrobia</taxon>
        <taxon>Methanomicrobiales</taxon>
        <taxon>Methanomicrobiaceae</taxon>
        <taxon>Methanoplanus</taxon>
    </lineage>
</organism>
<dbReference type="CDD" id="cd01335">
    <property type="entry name" value="Radical_SAM"/>
    <property type="match status" value="1"/>
</dbReference>
<dbReference type="Proteomes" id="UP000005741">
    <property type="component" value="Chromosome"/>
</dbReference>
<feature type="domain" description="Radical SAM core" evidence="6">
    <location>
        <begin position="6"/>
        <end position="154"/>
    </location>
</feature>
<comment type="cofactor">
    <cofactor evidence="1">
        <name>[4Fe-4S] cluster</name>
        <dbReference type="ChEBI" id="CHEBI:49883"/>
    </cofactor>
</comment>